<dbReference type="EMBL" id="QKSB01000004">
    <property type="protein sequence ID" value="PZE17318.1"/>
    <property type="molecule type" value="Genomic_DNA"/>
</dbReference>
<dbReference type="PROSITE" id="PS51257">
    <property type="entry name" value="PROKAR_LIPOPROTEIN"/>
    <property type="match status" value="1"/>
</dbReference>
<dbReference type="PANTHER" id="PTHR23422">
    <property type="entry name" value="DIPEPTIDYL PEPTIDASE III-RELATED"/>
    <property type="match status" value="1"/>
</dbReference>
<dbReference type="OrthoDB" id="9812747at2"/>
<dbReference type="RefSeq" id="WP_111062843.1">
    <property type="nucleotide sequence ID" value="NZ_JBHUCU010000016.1"/>
</dbReference>
<dbReference type="AlphaFoldDB" id="A0A2W1NRM6"/>
<reference evidence="3 4" key="1">
    <citation type="submission" date="2018-06" db="EMBL/GenBank/DDBJ databases">
        <title>The draft genome sequence of Crocinitomix sp. SM1701.</title>
        <authorList>
            <person name="Zhang X."/>
        </authorList>
    </citation>
    <scope>NUCLEOTIDE SEQUENCE [LARGE SCALE GENOMIC DNA]</scope>
    <source>
        <strain evidence="3 4">SM1701</strain>
    </source>
</reference>
<name>A0A2W1NRM6_9FLAO</name>
<dbReference type="Pfam" id="PF03571">
    <property type="entry name" value="Peptidase_M49"/>
    <property type="match status" value="2"/>
</dbReference>
<dbReference type="Proteomes" id="UP000249248">
    <property type="component" value="Unassembled WGS sequence"/>
</dbReference>
<comment type="caution">
    <text evidence="3">The sequence shown here is derived from an EMBL/GenBank/DDBJ whole genome shotgun (WGS) entry which is preliminary data.</text>
</comment>
<dbReference type="InterPro" id="IPR039461">
    <property type="entry name" value="Peptidase_M49"/>
</dbReference>
<evidence type="ECO:0000313" key="4">
    <source>
        <dbReference type="Proteomes" id="UP000249248"/>
    </source>
</evidence>
<dbReference type="PANTHER" id="PTHR23422:SF11">
    <property type="entry name" value="DIPEPTIDYL PEPTIDASE 3"/>
    <property type="match status" value="1"/>
</dbReference>
<protein>
    <submittedName>
        <fullName evidence="3">Dihydrofolate reductase</fullName>
    </submittedName>
</protein>
<gene>
    <name evidence="3" type="ORF">DNU06_08590</name>
</gene>
<dbReference type="GO" id="GO:0016787">
    <property type="term" value="F:hydrolase activity"/>
    <property type="evidence" value="ECO:0007669"/>
    <property type="project" value="UniProtKB-KW"/>
</dbReference>
<evidence type="ECO:0000256" key="2">
    <source>
        <dbReference type="ARBA" id="ARBA00022801"/>
    </source>
</evidence>
<dbReference type="Gene3D" id="3.30.540.30">
    <property type="match status" value="2"/>
</dbReference>
<evidence type="ECO:0000256" key="1">
    <source>
        <dbReference type="ARBA" id="ARBA00022723"/>
    </source>
</evidence>
<organism evidence="3 4">
    <name type="scientific">Putridiphycobacter roseus</name>
    <dbReference type="NCBI Taxonomy" id="2219161"/>
    <lineage>
        <taxon>Bacteria</taxon>
        <taxon>Pseudomonadati</taxon>
        <taxon>Bacteroidota</taxon>
        <taxon>Flavobacteriia</taxon>
        <taxon>Flavobacteriales</taxon>
        <taxon>Crocinitomicaceae</taxon>
        <taxon>Putridiphycobacter</taxon>
    </lineage>
</organism>
<accession>A0A2W1NRM6</accession>
<sequence>MKNIALICIASIGFTASSCNDSNKAPAKSETNDSIIRKTNEKFDYVVESFGDIQVLRYQVNGFDQLNLKQQKMVYYLYQAGLAGRDIIWDQNYRHNLSIRTALEDIVKNYKGDQSTSDWAAFMTYTKKVWFANGIHHHYSMDKFEPEFSKAYFEELLAASNSALNMDALDVMFNDADLKRVSLNSNEDLMLGSAMNFYHQDLTEKDVETFYSNIIDKSNTTPVEYGLNSKLTKDENGKIYEAVYKVGGMYSEAISAMVSWLEKAKLVAENEAQAKALGLLVEYYQTGDLEKWSAYNIAWASATEGDIDYIQGFVEVYGDPLGMRGTYESIVQIKDFEASARMKVLAENAQWFEDKSSIEEAHKKENVVGVSYNVVNVAGESGDASPATPIGVNLPNADWIRANHGSKSVSLGNIVEAYNEAGGEGMLQEFAHDQDEIDRTIKYGKLASKLHTAMHEVIGHASGQINKGIGTPKETLKSYASTLEEARADLVALYYLMDKKLIDLGLMESLEVGMAEYDSYIRNGMMAQMRRLEPGADIEEAHMRNRQLVAAWAFEKGQENQVISKIEREGNTYFEINDYQQLKVIFGELLREIQRIKSEGDYAAGKALVENYGVKVDQALHQEVLDRSAKLNIPPYSGFVNPILEATKDAEGNITGITIQQPTDFKEQMLYYSSTYGYLSTLKK</sequence>
<keyword evidence="2" id="KW-0378">Hydrolase</keyword>
<keyword evidence="1" id="KW-0479">Metal-binding</keyword>
<keyword evidence="4" id="KW-1185">Reference proteome</keyword>
<dbReference type="GO" id="GO:0046872">
    <property type="term" value="F:metal ion binding"/>
    <property type="evidence" value="ECO:0007669"/>
    <property type="project" value="UniProtKB-KW"/>
</dbReference>
<proteinExistence type="predicted"/>
<evidence type="ECO:0000313" key="3">
    <source>
        <dbReference type="EMBL" id="PZE17318.1"/>
    </source>
</evidence>